<protein>
    <recommendedName>
        <fullName evidence="3">LamG-like jellyroll fold domain-containing protein</fullName>
    </recommendedName>
</protein>
<organism evidence="4">
    <name type="scientific">marine sediment metagenome</name>
    <dbReference type="NCBI Taxonomy" id="412755"/>
    <lineage>
        <taxon>unclassified sequences</taxon>
        <taxon>metagenomes</taxon>
        <taxon>ecological metagenomes</taxon>
    </lineage>
</organism>
<name>X0WBI0_9ZZZZ</name>
<evidence type="ECO:0000256" key="1">
    <source>
        <dbReference type="ARBA" id="ARBA00022729"/>
    </source>
</evidence>
<gene>
    <name evidence="4" type="ORF">S01H1_55027</name>
</gene>
<reference evidence="4" key="1">
    <citation type="journal article" date="2014" name="Front. Microbiol.">
        <title>High frequency of phylogenetically diverse reductive dehalogenase-homologous genes in deep subseafloor sedimentary metagenomes.</title>
        <authorList>
            <person name="Kawai M."/>
            <person name="Futagami T."/>
            <person name="Toyoda A."/>
            <person name="Takaki Y."/>
            <person name="Nishi S."/>
            <person name="Hori S."/>
            <person name="Arai W."/>
            <person name="Tsubouchi T."/>
            <person name="Morono Y."/>
            <person name="Uchiyama I."/>
            <person name="Ito T."/>
            <person name="Fujiyama A."/>
            <person name="Inagaki F."/>
            <person name="Takami H."/>
        </authorList>
    </citation>
    <scope>NUCLEOTIDE SEQUENCE</scope>
    <source>
        <strain evidence="4">Expedition CK06-06</strain>
    </source>
</reference>
<dbReference type="SUPFAM" id="SSF49899">
    <property type="entry name" value="Concanavalin A-like lectins/glucanases"/>
    <property type="match status" value="1"/>
</dbReference>
<dbReference type="SMART" id="SM00560">
    <property type="entry name" value="LamGL"/>
    <property type="match status" value="1"/>
</dbReference>
<dbReference type="EMBL" id="BARS01035736">
    <property type="protein sequence ID" value="GAG21933.1"/>
    <property type="molecule type" value="Genomic_DNA"/>
</dbReference>
<feature type="non-terminal residue" evidence="4">
    <location>
        <position position="1"/>
    </location>
</feature>
<proteinExistence type="predicted"/>
<dbReference type="AlphaFoldDB" id="X0WBI0"/>
<accession>X0WBI0</accession>
<dbReference type="Gene3D" id="2.60.120.200">
    <property type="match status" value="1"/>
</dbReference>
<keyword evidence="2" id="KW-1015">Disulfide bond</keyword>
<evidence type="ECO:0000313" key="4">
    <source>
        <dbReference type="EMBL" id="GAG21933.1"/>
    </source>
</evidence>
<sequence>IWHVPDSTPAGIGGIDEYTVLMMHMDGDQSDSNHTFEILGSGNASISNIQSKFGNTSLYMETTRWAFIPDSPDWDFGTGNFTVDGWFYGTSKDTTDTLFSISAILPQNHINVYSVNGTNIYWQYYNGSTWLSEDTGTVFTLNTWHHIAMVRNSTNFDLYLDGISIGNFTLPAEFSFATDNGVRLGDNGSGTATFTGYIDEFRISNTARWTSNFNGSLPASAYASDTNTKLLVHMDGDVSNSNHVVSLGGSPRLNATTA</sequence>
<feature type="non-terminal residue" evidence="4">
    <location>
        <position position="258"/>
    </location>
</feature>
<keyword evidence="1" id="KW-0732">Signal</keyword>
<evidence type="ECO:0000256" key="2">
    <source>
        <dbReference type="ARBA" id="ARBA00023157"/>
    </source>
</evidence>
<feature type="domain" description="LamG-like jellyroll fold" evidence="3">
    <location>
        <begin position="79"/>
        <end position="211"/>
    </location>
</feature>
<dbReference type="Pfam" id="PF13385">
    <property type="entry name" value="Laminin_G_3"/>
    <property type="match status" value="1"/>
</dbReference>
<dbReference type="InterPro" id="IPR006558">
    <property type="entry name" value="LamG-like"/>
</dbReference>
<dbReference type="InterPro" id="IPR013320">
    <property type="entry name" value="ConA-like_dom_sf"/>
</dbReference>
<evidence type="ECO:0000259" key="3">
    <source>
        <dbReference type="SMART" id="SM00560"/>
    </source>
</evidence>
<comment type="caution">
    <text evidence="4">The sequence shown here is derived from an EMBL/GenBank/DDBJ whole genome shotgun (WGS) entry which is preliminary data.</text>
</comment>